<organism evidence="1 2">
    <name type="scientific">Tumidithrix elongata BACA0141</name>
    <dbReference type="NCBI Taxonomy" id="2716417"/>
    <lineage>
        <taxon>Bacteria</taxon>
        <taxon>Bacillati</taxon>
        <taxon>Cyanobacteriota</taxon>
        <taxon>Cyanophyceae</taxon>
        <taxon>Pseudanabaenales</taxon>
        <taxon>Pseudanabaenaceae</taxon>
        <taxon>Tumidithrix</taxon>
        <taxon>Tumidithrix elongata</taxon>
    </lineage>
</organism>
<name>A0AAW9PSH9_9CYAN</name>
<sequence length="64" mass="7315">MKSSILFNSEILMAIAWAWSCGEDIEYFIAYDPDVINVLLTIAMFKPIEILVEYLSQRRGKDAA</sequence>
<dbReference type="Proteomes" id="UP001333818">
    <property type="component" value="Unassembled WGS sequence"/>
</dbReference>
<protein>
    <submittedName>
        <fullName evidence="1">Uncharacterized protein</fullName>
    </submittedName>
</protein>
<accession>A0AAW9PSH9</accession>
<dbReference type="EMBL" id="JAZBJZ010000059">
    <property type="protein sequence ID" value="MEE3717969.1"/>
    <property type="molecule type" value="Genomic_DNA"/>
</dbReference>
<reference evidence="1" key="1">
    <citation type="submission" date="2024-01" db="EMBL/GenBank/DDBJ databases">
        <title>Bank of Algae and Cyanobacteria of the Azores (BACA) strain genomes.</title>
        <authorList>
            <person name="Luz R."/>
            <person name="Cordeiro R."/>
            <person name="Fonseca A."/>
            <person name="Goncalves V."/>
        </authorList>
    </citation>
    <scope>NUCLEOTIDE SEQUENCE</scope>
    <source>
        <strain evidence="1">BACA0141</strain>
    </source>
</reference>
<gene>
    <name evidence="1" type="ORF">V2H45_14610</name>
</gene>
<evidence type="ECO:0000313" key="1">
    <source>
        <dbReference type="EMBL" id="MEE3717969.1"/>
    </source>
</evidence>
<proteinExistence type="predicted"/>
<comment type="caution">
    <text evidence="1">The sequence shown here is derived from an EMBL/GenBank/DDBJ whole genome shotgun (WGS) entry which is preliminary data.</text>
</comment>
<dbReference type="RefSeq" id="WP_330484399.1">
    <property type="nucleotide sequence ID" value="NZ_JAZBJZ010000059.1"/>
</dbReference>
<keyword evidence="2" id="KW-1185">Reference proteome</keyword>
<evidence type="ECO:0000313" key="2">
    <source>
        <dbReference type="Proteomes" id="UP001333818"/>
    </source>
</evidence>
<dbReference type="AlphaFoldDB" id="A0AAW9PSH9"/>